<name>A0AAN7XTY7_ELEMC</name>
<keyword evidence="2" id="KW-1185">Reference proteome</keyword>
<reference evidence="1 2" key="2">
    <citation type="journal article" date="2023" name="Mol. Biol. Evol.">
        <title>Genomics of Secondarily Temperate Adaptation in the Only Non-Antarctic Icefish.</title>
        <authorList>
            <person name="Rivera-Colon A.G."/>
            <person name="Rayamajhi N."/>
            <person name="Minhas B.F."/>
            <person name="Madrigal G."/>
            <person name="Bilyk K.T."/>
            <person name="Yoon V."/>
            <person name="Hune M."/>
            <person name="Gregory S."/>
            <person name="Cheng C.H.C."/>
            <person name="Catchen J.M."/>
        </authorList>
    </citation>
    <scope>NUCLEOTIDE SEQUENCE [LARGE SCALE GENOMIC DNA]</scope>
    <source>
        <strain evidence="1">JMC-PN-2008</strain>
    </source>
</reference>
<evidence type="ECO:0000313" key="1">
    <source>
        <dbReference type="EMBL" id="KAK5870031.1"/>
    </source>
</evidence>
<protein>
    <submittedName>
        <fullName evidence="1">Uncharacterized protein</fullName>
    </submittedName>
</protein>
<gene>
    <name evidence="1" type="ORF">PBY51_024696</name>
</gene>
<comment type="caution">
    <text evidence="1">The sequence shown here is derived from an EMBL/GenBank/DDBJ whole genome shotgun (WGS) entry which is preliminary data.</text>
</comment>
<dbReference type="Proteomes" id="UP001346869">
    <property type="component" value="Unassembled WGS sequence"/>
</dbReference>
<dbReference type="EMBL" id="JAUZQC010000006">
    <property type="protein sequence ID" value="KAK5870031.1"/>
    <property type="molecule type" value="Genomic_DNA"/>
</dbReference>
<organism evidence="1 2">
    <name type="scientific">Eleginops maclovinus</name>
    <name type="common">Patagonian blennie</name>
    <name type="synonym">Eleginus maclovinus</name>
    <dbReference type="NCBI Taxonomy" id="56733"/>
    <lineage>
        <taxon>Eukaryota</taxon>
        <taxon>Metazoa</taxon>
        <taxon>Chordata</taxon>
        <taxon>Craniata</taxon>
        <taxon>Vertebrata</taxon>
        <taxon>Euteleostomi</taxon>
        <taxon>Actinopterygii</taxon>
        <taxon>Neopterygii</taxon>
        <taxon>Teleostei</taxon>
        <taxon>Neoteleostei</taxon>
        <taxon>Acanthomorphata</taxon>
        <taxon>Eupercaria</taxon>
        <taxon>Perciformes</taxon>
        <taxon>Notothenioidei</taxon>
        <taxon>Eleginopidae</taxon>
        <taxon>Eleginops</taxon>
    </lineage>
</organism>
<sequence>MVMESICSSLAMDGENYLHPEGPQLDSSLFSVASPNIESSIYPSSGSWGSYSQQPGYNIHCPMQSGNQQYHLNSSTTTTTTPDVHMDMYSGFPDVDFSGLNLPRNGDFPQLFSLVFRHSLPCEAWRENVSHGIIMTNPPPHTRTLFSPSAFLPTVRTAC</sequence>
<evidence type="ECO:0000313" key="2">
    <source>
        <dbReference type="Proteomes" id="UP001346869"/>
    </source>
</evidence>
<accession>A0AAN7XTY7</accession>
<reference evidence="1 2" key="1">
    <citation type="journal article" date="2023" name="Genes (Basel)">
        <title>Chromosome-Level Genome Assembly and Circadian Gene Repertoire of the Patagonia Blennie Eleginops maclovinus-The Closest Ancestral Proxy of Antarctic Cryonotothenioids.</title>
        <authorList>
            <person name="Cheng C.C."/>
            <person name="Rivera-Colon A.G."/>
            <person name="Minhas B.F."/>
            <person name="Wilson L."/>
            <person name="Rayamajhi N."/>
            <person name="Vargas-Chacoff L."/>
            <person name="Catchen J.M."/>
        </authorList>
    </citation>
    <scope>NUCLEOTIDE SEQUENCE [LARGE SCALE GENOMIC DNA]</scope>
    <source>
        <strain evidence="1">JMC-PN-2008</strain>
    </source>
</reference>
<dbReference type="AlphaFoldDB" id="A0AAN7XTY7"/>
<proteinExistence type="predicted"/>